<evidence type="ECO:0000313" key="3">
    <source>
        <dbReference type="EMBL" id="KAG7091401.1"/>
    </source>
</evidence>
<keyword evidence="2" id="KW-1133">Transmembrane helix</keyword>
<sequence length="854" mass="97505">MSVPLLQHFLEILRRIFPHRLLRITRRYLWFIWCLLTRRDASKELKRAESKGNGIVEQTGCGCGSSSEELSVRIGKQDVFFKSEDLFSRNCQWVPPNNSAIVCASEIPSSLHPYSFDNPRATISSQELQRTNLQEDFGKKNLSYPRISHPTTSGQLHGSVTKLTASPAASISRVSMNGPCGETASRVSINIQQPDEEALRVADSPLPSTSRADQPINVPQLDTDPDRVSVLAPELTTEPGPMEGEEGIVGGYNLAPITTSPVEESGHTTLEAEVAGFRNKTLSEMCDDFHPMAPEIYYRYYKEDYIEPLVTTYELAPMTMRFQTRRLPHGWKEFLHHEGARYFLYESKRIYTDADIYNPSVQQHARRLINEFDEYTRLRNIVLTPNMNVVFDMFYDSEDDTCPCRYYIVDHTTRSVFWLDKFDADQLQVWEEVKGVTELTHIRHAIESQYWYHCHLFPDSFCMGEAEVDELKDIITYWICDVLTSQGSTLPYTLEELQPMLSLTNNLRKNLRSKRGVSAYARLMHLFARQRFLDFHGQPAVRLDRNKSIHQPANYVQPHSWLLGCLSPLMFSAPDTHCREINKIWVDRCVHKAAWNKFITNMNTEWQELILFGTVLLNANVAFLAIQSVDEATAVPSRSPGQILSFLSVVASIGSVIVGLMLARKNKVKQKEAATEAAIFLNSFEAERLGLETLAILYSVPYALLMWGVIFFLAAFSYYCFNGSILYVRLIVAGAWIIVSFLSLWCIFTLASWDSRFNAQKTAWDEVITAIKDTFYKTMKMTKQKLIDWGLRQPEQETPVLRLRSPARRLSEMWRKASRKATIFSALSAFGSGSGSRRMTEETEARNEARATSV</sequence>
<evidence type="ECO:0000313" key="4">
    <source>
        <dbReference type="Proteomes" id="UP001049176"/>
    </source>
</evidence>
<feature type="region of interest" description="Disordered" evidence="1">
    <location>
        <begin position="831"/>
        <end position="854"/>
    </location>
</feature>
<evidence type="ECO:0000256" key="1">
    <source>
        <dbReference type="SAM" id="MobiDB-lite"/>
    </source>
</evidence>
<accession>A0A9P7RYB3</accession>
<evidence type="ECO:0000256" key="2">
    <source>
        <dbReference type="SAM" id="Phobius"/>
    </source>
</evidence>
<dbReference type="OrthoDB" id="2657661at2759"/>
<name>A0A9P7RYB3_9AGAR</name>
<dbReference type="Proteomes" id="UP001049176">
    <property type="component" value="Chromosome 6"/>
</dbReference>
<dbReference type="EMBL" id="CM032186">
    <property type="protein sequence ID" value="KAG7091401.1"/>
    <property type="molecule type" value="Genomic_DNA"/>
</dbReference>
<keyword evidence="2" id="KW-0472">Membrane</keyword>
<comment type="caution">
    <text evidence="3">The sequence shown here is derived from an EMBL/GenBank/DDBJ whole genome shotgun (WGS) entry which is preliminary data.</text>
</comment>
<reference evidence="3" key="1">
    <citation type="journal article" date="2021" name="Genome Biol. Evol.">
        <title>The assembled and annotated genome of the fairy-ring fungus Marasmius oreades.</title>
        <authorList>
            <person name="Hiltunen M."/>
            <person name="Ament-Velasquez S.L."/>
            <person name="Johannesson H."/>
        </authorList>
    </citation>
    <scope>NUCLEOTIDE SEQUENCE</scope>
    <source>
        <strain evidence="3">03SP1</strain>
    </source>
</reference>
<organism evidence="3 4">
    <name type="scientific">Marasmius oreades</name>
    <name type="common">fairy-ring Marasmius</name>
    <dbReference type="NCBI Taxonomy" id="181124"/>
    <lineage>
        <taxon>Eukaryota</taxon>
        <taxon>Fungi</taxon>
        <taxon>Dikarya</taxon>
        <taxon>Basidiomycota</taxon>
        <taxon>Agaricomycotina</taxon>
        <taxon>Agaricomycetes</taxon>
        <taxon>Agaricomycetidae</taxon>
        <taxon>Agaricales</taxon>
        <taxon>Marasmiineae</taxon>
        <taxon>Marasmiaceae</taxon>
        <taxon>Marasmius</taxon>
    </lineage>
</organism>
<dbReference type="KEGG" id="more:E1B28_010438"/>
<dbReference type="RefSeq" id="XP_043007871.1">
    <property type="nucleotide sequence ID" value="XM_043155405.1"/>
</dbReference>
<dbReference type="AlphaFoldDB" id="A0A9P7RYB3"/>
<protein>
    <submittedName>
        <fullName evidence="3">Uncharacterized protein</fullName>
    </submittedName>
</protein>
<feature type="region of interest" description="Disordered" evidence="1">
    <location>
        <begin position="205"/>
        <end position="225"/>
    </location>
</feature>
<keyword evidence="4" id="KW-1185">Reference proteome</keyword>
<feature type="transmembrane region" description="Helical" evidence="2">
    <location>
        <begin position="643"/>
        <end position="663"/>
    </location>
</feature>
<feature type="compositionally biased region" description="Basic and acidic residues" evidence="1">
    <location>
        <begin position="838"/>
        <end position="854"/>
    </location>
</feature>
<proteinExistence type="predicted"/>
<keyword evidence="2" id="KW-0812">Transmembrane</keyword>
<gene>
    <name evidence="3" type="ORF">E1B28_010438</name>
</gene>
<feature type="transmembrane region" description="Helical" evidence="2">
    <location>
        <begin position="725"/>
        <end position="751"/>
    </location>
</feature>
<dbReference type="GeneID" id="66079514"/>
<feature type="transmembrane region" description="Helical" evidence="2">
    <location>
        <begin position="695"/>
        <end position="719"/>
    </location>
</feature>